<reference evidence="2 3" key="1">
    <citation type="journal article" date="2013" name="Curr. Biol.">
        <title>The Genome of the Foraminiferan Reticulomyxa filosa.</title>
        <authorList>
            <person name="Glockner G."/>
            <person name="Hulsmann N."/>
            <person name="Schleicher M."/>
            <person name="Noegel A.A."/>
            <person name="Eichinger L."/>
            <person name="Gallinger C."/>
            <person name="Pawlowski J."/>
            <person name="Sierra R."/>
            <person name="Euteneuer U."/>
            <person name="Pillet L."/>
            <person name="Moustafa A."/>
            <person name="Platzer M."/>
            <person name="Groth M."/>
            <person name="Szafranski K."/>
            <person name="Schliwa M."/>
        </authorList>
    </citation>
    <scope>NUCLEOTIDE SEQUENCE [LARGE SCALE GENOMIC DNA]</scope>
</reference>
<name>X6MJJ2_RETFI</name>
<protein>
    <submittedName>
        <fullName evidence="2">Uncharacterized protein</fullName>
    </submittedName>
</protein>
<evidence type="ECO:0000313" key="2">
    <source>
        <dbReference type="EMBL" id="ETO14183.1"/>
    </source>
</evidence>
<comment type="caution">
    <text evidence="2">The sequence shown here is derived from an EMBL/GenBank/DDBJ whole genome shotgun (WGS) entry which is preliminary data.</text>
</comment>
<sequence>MSMILLNCLLRDPEVRIRPQTRAWHQNPEKVKKASQYRRESFRWFLPDRIHHVDRIEAALYEEIPVKGVVNWALATEEWIENGSNPDDDPQKLHPLKKITLLIIFLNCYFLNTTNYLEIFLDKNNIIINNGVQIFKFWLHLKENLLVGVHFMVFFSFFIQSKEIKKLFFHFPYIFF</sequence>
<gene>
    <name evidence="2" type="ORF">RFI_23184</name>
</gene>
<feature type="transmembrane region" description="Helical" evidence="1">
    <location>
        <begin position="137"/>
        <end position="159"/>
    </location>
</feature>
<keyword evidence="3" id="KW-1185">Reference proteome</keyword>
<keyword evidence="1" id="KW-0472">Membrane</keyword>
<feature type="transmembrane region" description="Helical" evidence="1">
    <location>
        <begin position="99"/>
        <end position="117"/>
    </location>
</feature>
<proteinExistence type="predicted"/>
<dbReference type="Proteomes" id="UP000023152">
    <property type="component" value="Unassembled WGS sequence"/>
</dbReference>
<keyword evidence="1" id="KW-1133">Transmembrane helix</keyword>
<dbReference type="AlphaFoldDB" id="X6MJJ2"/>
<accession>X6MJJ2</accession>
<keyword evidence="1" id="KW-0812">Transmembrane</keyword>
<dbReference type="EMBL" id="ASPP01020173">
    <property type="protein sequence ID" value="ETO14183.1"/>
    <property type="molecule type" value="Genomic_DNA"/>
</dbReference>
<organism evidence="2 3">
    <name type="scientific">Reticulomyxa filosa</name>
    <dbReference type="NCBI Taxonomy" id="46433"/>
    <lineage>
        <taxon>Eukaryota</taxon>
        <taxon>Sar</taxon>
        <taxon>Rhizaria</taxon>
        <taxon>Retaria</taxon>
        <taxon>Foraminifera</taxon>
        <taxon>Monothalamids</taxon>
        <taxon>Reticulomyxidae</taxon>
        <taxon>Reticulomyxa</taxon>
    </lineage>
</organism>
<evidence type="ECO:0000313" key="3">
    <source>
        <dbReference type="Proteomes" id="UP000023152"/>
    </source>
</evidence>
<evidence type="ECO:0000256" key="1">
    <source>
        <dbReference type="SAM" id="Phobius"/>
    </source>
</evidence>